<evidence type="ECO:0000313" key="2">
    <source>
        <dbReference type="Proteomes" id="UP001341840"/>
    </source>
</evidence>
<accession>A0ABU6TSU7</accession>
<name>A0ABU6TSU7_9FABA</name>
<organism evidence="1 2">
    <name type="scientific">Stylosanthes scabra</name>
    <dbReference type="NCBI Taxonomy" id="79078"/>
    <lineage>
        <taxon>Eukaryota</taxon>
        <taxon>Viridiplantae</taxon>
        <taxon>Streptophyta</taxon>
        <taxon>Embryophyta</taxon>
        <taxon>Tracheophyta</taxon>
        <taxon>Spermatophyta</taxon>
        <taxon>Magnoliopsida</taxon>
        <taxon>eudicotyledons</taxon>
        <taxon>Gunneridae</taxon>
        <taxon>Pentapetalae</taxon>
        <taxon>rosids</taxon>
        <taxon>fabids</taxon>
        <taxon>Fabales</taxon>
        <taxon>Fabaceae</taxon>
        <taxon>Papilionoideae</taxon>
        <taxon>50 kb inversion clade</taxon>
        <taxon>dalbergioids sensu lato</taxon>
        <taxon>Dalbergieae</taxon>
        <taxon>Pterocarpus clade</taxon>
        <taxon>Stylosanthes</taxon>
    </lineage>
</organism>
<comment type="caution">
    <text evidence="1">The sequence shown here is derived from an EMBL/GenBank/DDBJ whole genome shotgun (WGS) entry which is preliminary data.</text>
</comment>
<protein>
    <submittedName>
        <fullName evidence="1">Uncharacterized protein</fullName>
    </submittedName>
</protein>
<evidence type="ECO:0000313" key="1">
    <source>
        <dbReference type="EMBL" id="MED6151265.1"/>
    </source>
</evidence>
<dbReference type="EMBL" id="JASCZI010091812">
    <property type="protein sequence ID" value="MED6151265.1"/>
    <property type="molecule type" value="Genomic_DNA"/>
</dbReference>
<proteinExistence type="predicted"/>
<dbReference type="Proteomes" id="UP001341840">
    <property type="component" value="Unassembled WGS sequence"/>
</dbReference>
<gene>
    <name evidence="1" type="ORF">PIB30_080872</name>
</gene>
<reference evidence="1 2" key="1">
    <citation type="journal article" date="2023" name="Plants (Basel)">
        <title>Bridging the Gap: Combining Genomics and Transcriptomics Approaches to Understand Stylosanthes scabra, an Orphan Legume from the Brazilian Caatinga.</title>
        <authorList>
            <person name="Ferreira-Neto J.R.C."/>
            <person name="da Silva M.D."/>
            <person name="Binneck E."/>
            <person name="de Melo N.F."/>
            <person name="da Silva R.H."/>
            <person name="de Melo A.L.T.M."/>
            <person name="Pandolfi V."/>
            <person name="Bustamante F.O."/>
            <person name="Brasileiro-Vidal A.C."/>
            <person name="Benko-Iseppon A.M."/>
        </authorList>
    </citation>
    <scope>NUCLEOTIDE SEQUENCE [LARGE SCALE GENOMIC DNA]</scope>
    <source>
        <tissue evidence="1">Leaves</tissue>
    </source>
</reference>
<keyword evidence="2" id="KW-1185">Reference proteome</keyword>
<sequence length="128" mass="13538">MNIRVESHNYLALSIGHDVLKVGSLHLLLLTSSRTSPSTCSTPPYFWSSSSLSRTSPVAGDPSVVAGALPPVADRSSVLARAVAPTPRVIFIADWKLLYSDFSVVDGGNQLDDAGWSILGVKEVSDNG</sequence>